<gene>
    <name evidence="1" type="ORF">BpHYR1_024903</name>
</gene>
<reference evidence="1 2" key="1">
    <citation type="journal article" date="2018" name="Sci. Rep.">
        <title>Genomic signatures of local adaptation to the degree of environmental predictability in rotifers.</title>
        <authorList>
            <person name="Franch-Gras L."/>
            <person name="Hahn C."/>
            <person name="Garcia-Roger E.M."/>
            <person name="Carmona M.J."/>
            <person name="Serra M."/>
            <person name="Gomez A."/>
        </authorList>
    </citation>
    <scope>NUCLEOTIDE SEQUENCE [LARGE SCALE GENOMIC DNA]</scope>
    <source>
        <strain evidence="1">HYR1</strain>
    </source>
</reference>
<accession>A0A3M7QAW5</accession>
<protein>
    <submittedName>
        <fullName evidence="1">Uncharacterized protein</fullName>
    </submittedName>
</protein>
<name>A0A3M7QAW5_BRAPC</name>
<sequence>MCLQVTWSRPRTVPHFSLRANTPNRLMSIVIKSILKASKQHTNKLNKLWLDCFKFIAKSQLCFSSSCLIEPESQVEPKRVFYSQIFLFKQFLITKVALSEALNNFNEIKWYRQESECVCVDNCSVSFSSSLAARRTS</sequence>
<dbReference type="AlphaFoldDB" id="A0A3M7QAW5"/>
<organism evidence="1 2">
    <name type="scientific">Brachionus plicatilis</name>
    <name type="common">Marine rotifer</name>
    <name type="synonym">Brachionus muelleri</name>
    <dbReference type="NCBI Taxonomy" id="10195"/>
    <lineage>
        <taxon>Eukaryota</taxon>
        <taxon>Metazoa</taxon>
        <taxon>Spiralia</taxon>
        <taxon>Gnathifera</taxon>
        <taxon>Rotifera</taxon>
        <taxon>Eurotatoria</taxon>
        <taxon>Monogononta</taxon>
        <taxon>Pseudotrocha</taxon>
        <taxon>Ploima</taxon>
        <taxon>Brachionidae</taxon>
        <taxon>Brachionus</taxon>
    </lineage>
</organism>
<evidence type="ECO:0000313" key="2">
    <source>
        <dbReference type="Proteomes" id="UP000276133"/>
    </source>
</evidence>
<dbReference type="Proteomes" id="UP000276133">
    <property type="component" value="Unassembled WGS sequence"/>
</dbReference>
<dbReference type="EMBL" id="REGN01006857">
    <property type="protein sequence ID" value="RNA08101.1"/>
    <property type="molecule type" value="Genomic_DNA"/>
</dbReference>
<keyword evidence="2" id="KW-1185">Reference proteome</keyword>
<proteinExistence type="predicted"/>
<evidence type="ECO:0000313" key="1">
    <source>
        <dbReference type="EMBL" id="RNA08101.1"/>
    </source>
</evidence>
<comment type="caution">
    <text evidence="1">The sequence shown here is derived from an EMBL/GenBank/DDBJ whole genome shotgun (WGS) entry which is preliminary data.</text>
</comment>